<dbReference type="EMBL" id="RBNJ01015034">
    <property type="protein sequence ID" value="RUS24744.1"/>
    <property type="molecule type" value="Genomic_DNA"/>
</dbReference>
<comment type="caution">
    <text evidence="1">The sequence shown here is derived from an EMBL/GenBank/DDBJ whole genome shotgun (WGS) entry which is preliminary data.</text>
</comment>
<gene>
    <name evidence="1" type="ORF">BC938DRAFT_473139</name>
</gene>
<dbReference type="AlphaFoldDB" id="A0A433Q4W3"/>
<proteinExistence type="predicted"/>
<dbReference type="Proteomes" id="UP000274822">
    <property type="component" value="Unassembled WGS sequence"/>
</dbReference>
<protein>
    <submittedName>
        <fullName evidence="1">Uncharacterized protein</fullName>
    </submittedName>
</protein>
<evidence type="ECO:0000313" key="2">
    <source>
        <dbReference type="Proteomes" id="UP000274822"/>
    </source>
</evidence>
<evidence type="ECO:0000313" key="1">
    <source>
        <dbReference type="EMBL" id="RUS24744.1"/>
    </source>
</evidence>
<sequence length="91" mass="10168">MKVFMMSGAGTMYERQRPDQHWKKILPTPPPEDFEAQLELIAKFVYTVGLDLNRPTNTKGLSLRHTIDGFPLVETPSALATRGQVARAGAR</sequence>
<accession>A0A433Q4W3</accession>
<name>A0A433Q4W3_9FUNG</name>
<keyword evidence="2" id="KW-1185">Reference proteome</keyword>
<reference evidence="1 2" key="1">
    <citation type="journal article" date="2018" name="New Phytol.">
        <title>Phylogenomics of Endogonaceae and evolution of mycorrhizas within Mucoromycota.</title>
        <authorList>
            <person name="Chang Y."/>
            <person name="Desiro A."/>
            <person name="Na H."/>
            <person name="Sandor L."/>
            <person name="Lipzen A."/>
            <person name="Clum A."/>
            <person name="Barry K."/>
            <person name="Grigoriev I.V."/>
            <person name="Martin F.M."/>
            <person name="Stajich J.E."/>
            <person name="Smith M.E."/>
            <person name="Bonito G."/>
            <person name="Spatafora J.W."/>
        </authorList>
    </citation>
    <scope>NUCLEOTIDE SEQUENCE [LARGE SCALE GENOMIC DNA]</scope>
    <source>
        <strain evidence="1 2">AD002</strain>
    </source>
</reference>
<organism evidence="1 2">
    <name type="scientific">Jimgerdemannia flammicorona</name>
    <dbReference type="NCBI Taxonomy" id="994334"/>
    <lineage>
        <taxon>Eukaryota</taxon>
        <taxon>Fungi</taxon>
        <taxon>Fungi incertae sedis</taxon>
        <taxon>Mucoromycota</taxon>
        <taxon>Mucoromycotina</taxon>
        <taxon>Endogonomycetes</taxon>
        <taxon>Endogonales</taxon>
        <taxon>Endogonaceae</taxon>
        <taxon>Jimgerdemannia</taxon>
    </lineage>
</organism>